<gene>
    <name evidence="1" type="ORF">K7432_014934</name>
</gene>
<keyword evidence="2" id="KW-1185">Reference proteome</keyword>
<proteinExistence type="predicted"/>
<organism evidence="1 2">
    <name type="scientific">Basidiobolus ranarum</name>
    <dbReference type="NCBI Taxonomy" id="34480"/>
    <lineage>
        <taxon>Eukaryota</taxon>
        <taxon>Fungi</taxon>
        <taxon>Fungi incertae sedis</taxon>
        <taxon>Zoopagomycota</taxon>
        <taxon>Entomophthoromycotina</taxon>
        <taxon>Basidiobolomycetes</taxon>
        <taxon>Basidiobolales</taxon>
        <taxon>Basidiobolaceae</taxon>
        <taxon>Basidiobolus</taxon>
    </lineage>
</organism>
<evidence type="ECO:0000313" key="2">
    <source>
        <dbReference type="Proteomes" id="UP001479436"/>
    </source>
</evidence>
<dbReference type="Proteomes" id="UP001479436">
    <property type="component" value="Unassembled WGS sequence"/>
</dbReference>
<accession>A0ABR2WGW1</accession>
<comment type="caution">
    <text evidence="1">The sequence shown here is derived from an EMBL/GenBank/DDBJ whole genome shotgun (WGS) entry which is preliminary data.</text>
</comment>
<protein>
    <submittedName>
        <fullName evidence="1">Uncharacterized protein</fullName>
    </submittedName>
</protein>
<dbReference type="EMBL" id="JASJQH010001850">
    <property type="protein sequence ID" value="KAK9760730.1"/>
    <property type="molecule type" value="Genomic_DNA"/>
</dbReference>
<name>A0ABR2WGW1_9FUNG</name>
<sequence>MNIGGGVPNVATRITSDSMAPKHSLDFLQKGCGHETCKDEFDRDFSYYHEYSEYLIYSGQEIPLEDDTDLEDESEIFDPYQIHYGFREPNQDIEVRIDWSKFYQ</sequence>
<reference evidence="1 2" key="1">
    <citation type="submission" date="2023-04" db="EMBL/GenBank/DDBJ databases">
        <title>Genome of Basidiobolus ranarum AG-B5.</title>
        <authorList>
            <person name="Stajich J.E."/>
            <person name="Carter-House D."/>
            <person name="Gryganskyi A."/>
        </authorList>
    </citation>
    <scope>NUCLEOTIDE SEQUENCE [LARGE SCALE GENOMIC DNA]</scope>
    <source>
        <strain evidence="1 2">AG-B5</strain>
    </source>
</reference>
<evidence type="ECO:0000313" key="1">
    <source>
        <dbReference type="EMBL" id="KAK9760730.1"/>
    </source>
</evidence>